<evidence type="ECO:0000259" key="12">
    <source>
        <dbReference type="PROSITE" id="PS50109"/>
    </source>
</evidence>
<feature type="coiled-coil region" evidence="10">
    <location>
        <begin position="327"/>
        <end position="361"/>
    </location>
</feature>
<dbReference type="PROSITE" id="PS50113">
    <property type="entry name" value="PAC"/>
    <property type="match status" value="4"/>
</dbReference>
<keyword evidence="5" id="KW-0808">Transferase</keyword>
<reference evidence="18" key="1">
    <citation type="journal article" date="2024" name="Algal Res.">
        <title>Biochemical, toxicological and genomic investigation of a high-biomass producing Limnothrix strain isolated from Italian shallow drinking water reservoir.</title>
        <authorList>
            <person name="Simonazzi M."/>
            <person name="Shishido T.K."/>
            <person name="Delbaje E."/>
            <person name="Wahlsten M."/>
            <person name="Fewer D.P."/>
            <person name="Sivonen K."/>
            <person name="Pezzolesi L."/>
            <person name="Pistocchi R."/>
        </authorList>
    </citation>
    <scope>NUCLEOTIDE SEQUENCE [LARGE SCALE GENOMIC DNA]</scope>
    <source>
        <strain evidence="18">LRLZ20PSL1</strain>
    </source>
</reference>
<dbReference type="NCBIfam" id="TIGR00229">
    <property type="entry name" value="sensory_box"/>
    <property type="match status" value="5"/>
</dbReference>
<evidence type="ECO:0000256" key="5">
    <source>
        <dbReference type="ARBA" id="ARBA00022679"/>
    </source>
</evidence>
<keyword evidence="7" id="KW-0902">Two-component regulatory system</keyword>
<dbReference type="CDD" id="cd17774">
    <property type="entry name" value="CBS_two-component_sensor_histidine_kinase_repeat2"/>
    <property type="match status" value="1"/>
</dbReference>
<evidence type="ECO:0000256" key="3">
    <source>
        <dbReference type="ARBA" id="ARBA00012438"/>
    </source>
</evidence>
<dbReference type="SUPFAM" id="SSF55785">
    <property type="entry name" value="PYP-like sensor domain (PAS domain)"/>
    <property type="match status" value="7"/>
</dbReference>
<feature type="domain" description="PAC" evidence="15">
    <location>
        <begin position="1021"/>
        <end position="1073"/>
    </location>
</feature>
<dbReference type="Gene3D" id="3.30.565.10">
    <property type="entry name" value="Histidine kinase-like ATPase, C-terminal domain"/>
    <property type="match status" value="1"/>
</dbReference>
<sequence>MLTVSELRAAIIRQPLVVDAAATVWDVVSLMSGLPAAQADSQKAAIGSRPSCVLVRVDDRVVGILTERDLVRLSAQQCPLDRPVTAVMTRELVTLRESEFTDLFSTIHLLTKHRIRHLPVVDEADRLLGLITQESLRQLARPIDLLRLRQVQEVMSRSVVVASSHASLLELAQLMSENQVSCVVLVDPAQAAIGAIDDSAAKSESDLENDLKGDLEGDLAAAPSLQPMGGPPVGLVTERDMVQFQALGLPLEQTSAHLVMSSPVFSVSPHTSLWEAQQLMADRWIRRLVITNDQGQLLGILSQTRLLQALNPLEIYNLATVLETQVSQLEQERLALLESRAQELEREVAERTAQLRQQAEREALLREVATQIHNALDLHTILETTVQQVQRLLNCARVVVYQFEDDCSGATIAEALADPSDRDQSLLGRRVQDACLGSAFLDPFRRGQVRVLEDVTTAPLSDCHRDLLLSLQMRAQLILPLLVGDRLWGLMVASEHDRPRLWQAVEIDLLQALGVQVGIALKQATSHAALASELEERRRAEAALREAEAHQRALVSALPDLLVRLNAEGIFLEFVANPEFDRVGDLSSWVGKHVSELLPPVAAQKRMKAIQRALATKTVQFYEQNLSTHEVLRIEEVRVVPYRDDEVLVLVRNISDRKQVEWQLRDLNQSLERKVAKRTTTLQIREAQIRAMVAAIPDRLLRVTPRGQCLDYSTLTQAQHPWGRSRAETTGSPLEAAETPTLSQLADWVAADQLEAVLEAVNRAIETGQLQVIEQRRILGDRVLDEELRIVGSDADAALVMVRDVTERKAAEAQLQEREARYRGLMAGASDAIVVANLQGKILEVNRKAEELFGYDRAQLIQMHQSQLHPIDCQEEMVQAFQTVITDGSCQLTNGQIQRADGQAIPVEITGSIVQVGQTQLVQGIFRDIRDRKNAERQLAGLSQRLTLALESGAIGCWQWNIRANTLVWDERMYSLYGVAPVEPGQNQRLPYDIWASSVHPDDRPATEQLLHAATRGEARYDTEFRVMLADGTVRHIKAYGELLCDAQGQPQSMIGVNYDISDRKQAEAALRQSEEKFRRVFDSNVVGTIFTNFEGLIVDANDCFLEMLGYDRLDLQAGRLNWAELTPSEYRAQDIAAIEHLRQHEAIAPWEKAYVHRNGHWVWVLIGVAMIAPETGSCVCVVVDISDRKRSEEALRESEEKFRQLAEAVDSVFWILDLNRTNRIYVSPAYERIWGKPSEELYITPDSWATSIHPLDHDRVLTALPKQLAGEFDEEYRILRPDGEQRWIRDRAFPICNTQGEVYRLAGIAEDITPLKQAELERERLLQELTAFKLALDASAIVVITDAQGVMTYVNDRFIAVSGYSREELIGKTHRLVKSGHHPASFFKDLWDTILAGQIWRGEICNRTKDGRLYWVDSTIVPFLDRAGKPIRFLAVRFDITPRKRAEIDLKNSNFLLSTISQAQTEFITAANRLTIFEGLLNGLLELTESEYGFIGEALFRGDGSAVIEEGFLKIKGVPFLQSHSVTNIAWDANTQKFYEDNYETGMQFTNMNTLFGAVIMTGKPVIANSPSTDPRSGGTPPGHPPLQAFLGIPFYQGNQLVGMIGIANRPGGYESSMVGYLEPFLVTCSTLIEGYRVDRQRRQAEEQLQRTNDELIRATRLKDEFLANMSHELRTPLNAILGMTEGLQEQVFGPINDSQLKALGTIERTGSHLLSLINDILDVAKIESGQLELDQAPTAIVPLCQSSLTFIKQQALKKHIQVDTQIPSQLPHALLDERRMRQVLINLLNNAVKFTPENGHVTLLVSLENYAVQESQSSQSWLRFSVIDTGIGIAADQLDRLFRPFVQIDSALNRQYEGTGLGLALVKRIVELHGGRVGVTSKVGSGSCFTVDLPYHPGRTIAEAGDDQSSANLDSSLVIESTDGGRSPCILLAEDQEANINTIVSYLTAKGYRMILARNGAEAIAQVQQSQPDLVLMDVQMPGMDGLEAMQLLRQDAQYANLPIVALTALAMEGDRDRCLAAGANEYLTKPVRLRQLVTTIQNLLPQFPS</sequence>
<feature type="domain" description="CBS" evidence="16">
    <location>
        <begin position="155"/>
        <end position="211"/>
    </location>
</feature>
<dbReference type="InterPro" id="IPR001789">
    <property type="entry name" value="Sig_transdc_resp-reg_receiver"/>
</dbReference>
<feature type="domain" description="CBS" evidence="16">
    <location>
        <begin position="260"/>
        <end position="320"/>
    </location>
</feature>
<evidence type="ECO:0000259" key="11">
    <source>
        <dbReference type="PROSITE" id="PS50046"/>
    </source>
</evidence>
<evidence type="ECO:0000313" key="18">
    <source>
        <dbReference type="Proteomes" id="UP001604335"/>
    </source>
</evidence>
<dbReference type="Pfam" id="PF00989">
    <property type="entry name" value="PAS"/>
    <property type="match status" value="1"/>
</dbReference>
<evidence type="ECO:0000259" key="13">
    <source>
        <dbReference type="PROSITE" id="PS50110"/>
    </source>
</evidence>
<dbReference type="EC" id="2.7.13.3" evidence="3"/>
<dbReference type="SMART" id="SM00116">
    <property type="entry name" value="CBS"/>
    <property type="match status" value="4"/>
</dbReference>
<dbReference type="RefSeq" id="WP_393011216.1">
    <property type="nucleotide sequence ID" value="NZ_JAZAQF010000029.1"/>
</dbReference>
<dbReference type="SUPFAM" id="SSF54631">
    <property type="entry name" value="CBS-domain pair"/>
    <property type="match status" value="2"/>
</dbReference>
<dbReference type="CDD" id="cd00082">
    <property type="entry name" value="HisKA"/>
    <property type="match status" value="1"/>
</dbReference>
<dbReference type="PROSITE" id="PS50112">
    <property type="entry name" value="PAS"/>
    <property type="match status" value="4"/>
</dbReference>
<dbReference type="Pfam" id="PF08447">
    <property type="entry name" value="PAS_3"/>
    <property type="match status" value="3"/>
</dbReference>
<evidence type="ECO:0000256" key="9">
    <source>
        <dbReference type="PROSITE-ProRule" id="PRU00703"/>
    </source>
</evidence>
<name>A0ABW7C7G9_9CYAN</name>
<dbReference type="InterPro" id="IPR036890">
    <property type="entry name" value="HATPase_C_sf"/>
</dbReference>
<dbReference type="InterPro" id="IPR003018">
    <property type="entry name" value="GAF"/>
</dbReference>
<dbReference type="InterPro" id="IPR013656">
    <property type="entry name" value="PAS_4"/>
</dbReference>
<keyword evidence="4 8" id="KW-0597">Phosphoprotein</keyword>
<dbReference type="InterPro" id="IPR016132">
    <property type="entry name" value="Phyto_chromo_attachment"/>
</dbReference>
<evidence type="ECO:0000259" key="16">
    <source>
        <dbReference type="PROSITE" id="PS51371"/>
    </source>
</evidence>
<dbReference type="InterPro" id="IPR046342">
    <property type="entry name" value="CBS_dom_sf"/>
</dbReference>
<dbReference type="Gene3D" id="3.30.450.40">
    <property type="match status" value="2"/>
</dbReference>
<protein>
    <recommendedName>
        <fullName evidence="3">histidine kinase</fullName>
        <ecNumber evidence="3">2.7.13.3</ecNumber>
    </recommendedName>
</protein>
<dbReference type="EMBL" id="JAZAQF010000029">
    <property type="protein sequence ID" value="MFG3817120.1"/>
    <property type="molecule type" value="Genomic_DNA"/>
</dbReference>
<evidence type="ECO:0000256" key="8">
    <source>
        <dbReference type="PROSITE-ProRule" id="PRU00169"/>
    </source>
</evidence>
<dbReference type="InterPro" id="IPR001610">
    <property type="entry name" value="PAC"/>
</dbReference>
<feature type="domain" description="CBS" evidence="16">
    <location>
        <begin position="11"/>
        <end position="82"/>
    </location>
</feature>
<feature type="modified residue" description="4-aspartylphosphate" evidence="8">
    <location>
        <position position="1980"/>
    </location>
</feature>
<feature type="domain" description="Response regulatory" evidence="13">
    <location>
        <begin position="1931"/>
        <end position="2047"/>
    </location>
</feature>
<dbReference type="Gene3D" id="3.40.50.2300">
    <property type="match status" value="1"/>
</dbReference>
<dbReference type="PANTHER" id="PTHR43047">
    <property type="entry name" value="TWO-COMPONENT HISTIDINE PROTEIN KINASE"/>
    <property type="match status" value="1"/>
</dbReference>
<dbReference type="SUPFAM" id="SSF52172">
    <property type="entry name" value="CheY-like"/>
    <property type="match status" value="1"/>
</dbReference>
<dbReference type="PROSITE" id="PS50110">
    <property type="entry name" value="RESPONSE_REGULATORY"/>
    <property type="match status" value="1"/>
</dbReference>
<feature type="domain" description="Phytochrome chromophore attachment site" evidence="11">
    <location>
        <begin position="377"/>
        <end position="516"/>
    </location>
</feature>
<keyword evidence="18" id="KW-1185">Reference proteome</keyword>
<dbReference type="Gene3D" id="3.30.450.20">
    <property type="entry name" value="PAS domain"/>
    <property type="match status" value="7"/>
</dbReference>
<dbReference type="SUPFAM" id="SSF55781">
    <property type="entry name" value="GAF domain-like"/>
    <property type="match status" value="2"/>
</dbReference>
<dbReference type="SUPFAM" id="SSF55874">
    <property type="entry name" value="ATPase domain of HSP90 chaperone/DNA topoisomerase II/histidine kinase"/>
    <property type="match status" value="1"/>
</dbReference>
<dbReference type="PRINTS" id="PR00344">
    <property type="entry name" value="BCTRLSENSOR"/>
</dbReference>
<dbReference type="PROSITE" id="PS50109">
    <property type="entry name" value="HIS_KIN"/>
    <property type="match status" value="1"/>
</dbReference>
<organism evidence="17 18">
    <name type="scientific">Limnothrix redekei LRLZ20PSL1</name>
    <dbReference type="NCBI Taxonomy" id="3112953"/>
    <lineage>
        <taxon>Bacteria</taxon>
        <taxon>Bacillati</taxon>
        <taxon>Cyanobacteriota</taxon>
        <taxon>Cyanophyceae</taxon>
        <taxon>Pseudanabaenales</taxon>
        <taxon>Pseudanabaenaceae</taxon>
        <taxon>Limnothrix</taxon>
    </lineage>
</organism>
<dbReference type="Gene3D" id="3.10.580.10">
    <property type="entry name" value="CBS-domain"/>
    <property type="match status" value="3"/>
</dbReference>
<dbReference type="CDD" id="cd16922">
    <property type="entry name" value="HATPase_EvgS-ArcB-TorS-like"/>
    <property type="match status" value="1"/>
</dbReference>
<dbReference type="InterPro" id="IPR003661">
    <property type="entry name" value="HisK_dim/P_dom"/>
</dbReference>
<dbReference type="Pfam" id="PF13426">
    <property type="entry name" value="PAS_9"/>
    <property type="match status" value="1"/>
</dbReference>
<proteinExistence type="inferred from homology"/>
<keyword evidence="9" id="KW-0129">CBS domain</keyword>
<dbReference type="InterPro" id="IPR003594">
    <property type="entry name" value="HATPase_dom"/>
</dbReference>
<feature type="domain" description="PAS" evidence="14">
    <location>
        <begin position="1074"/>
        <end position="1116"/>
    </location>
</feature>
<evidence type="ECO:0000256" key="6">
    <source>
        <dbReference type="ARBA" id="ARBA00022777"/>
    </source>
</evidence>
<dbReference type="InterPro" id="IPR029016">
    <property type="entry name" value="GAF-like_dom_sf"/>
</dbReference>
<evidence type="ECO:0000313" key="17">
    <source>
        <dbReference type="EMBL" id="MFG3817120.1"/>
    </source>
</evidence>
<dbReference type="InterPro" id="IPR035965">
    <property type="entry name" value="PAS-like_dom_sf"/>
</dbReference>
<evidence type="ECO:0000259" key="14">
    <source>
        <dbReference type="PROSITE" id="PS50112"/>
    </source>
</evidence>
<dbReference type="Pfam" id="PF13185">
    <property type="entry name" value="GAF_2"/>
    <property type="match status" value="1"/>
</dbReference>
<dbReference type="Pfam" id="PF00571">
    <property type="entry name" value="CBS"/>
    <property type="match status" value="4"/>
</dbReference>
<dbReference type="InterPro" id="IPR000014">
    <property type="entry name" value="PAS"/>
</dbReference>
<feature type="domain" description="PAC" evidence="15">
    <location>
        <begin position="1273"/>
        <end position="1325"/>
    </location>
</feature>
<dbReference type="InterPro" id="IPR000644">
    <property type="entry name" value="CBS_dom"/>
</dbReference>
<dbReference type="InterPro" id="IPR000700">
    <property type="entry name" value="PAS-assoc_C"/>
</dbReference>
<dbReference type="SMART" id="SM00448">
    <property type="entry name" value="REC"/>
    <property type="match status" value="1"/>
</dbReference>
<dbReference type="SMART" id="SM00086">
    <property type="entry name" value="PAC"/>
    <property type="match status" value="5"/>
</dbReference>
<comment type="similarity">
    <text evidence="2">In the N-terminal section; belongs to the phytochrome family.</text>
</comment>
<evidence type="ECO:0000256" key="2">
    <source>
        <dbReference type="ARBA" id="ARBA00006402"/>
    </source>
</evidence>
<dbReference type="InterPro" id="IPR005467">
    <property type="entry name" value="His_kinase_dom"/>
</dbReference>
<comment type="catalytic activity">
    <reaction evidence="1">
        <text>ATP + protein L-histidine = ADP + protein N-phospho-L-histidine.</text>
        <dbReference type="EC" id="2.7.13.3"/>
    </reaction>
</comment>
<keyword evidence="6" id="KW-0418">Kinase</keyword>
<evidence type="ECO:0000259" key="15">
    <source>
        <dbReference type="PROSITE" id="PS50113"/>
    </source>
</evidence>
<dbReference type="PROSITE" id="PS50046">
    <property type="entry name" value="PHYTOCHROME_2"/>
    <property type="match status" value="1"/>
</dbReference>
<feature type="domain" description="PAS" evidence="14">
    <location>
        <begin position="818"/>
        <end position="888"/>
    </location>
</feature>
<accession>A0ABW7C7G9</accession>
<gene>
    <name evidence="17" type="ORF">VPK24_05685</name>
</gene>
<dbReference type="InterPro" id="IPR013767">
    <property type="entry name" value="PAS_fold"/>
</dbReference>
<dbReference type="Proteomes" id="UP001604335">
    <property type="component" value="Unassembled WGS sequence"/>
</dbReference>
<feature type="domain" description="PAC" evidence="15">
    <location>
        <begin position="1401"/>
        <end position="1453"/>
    </location>
</feature>
<feature type="domain" description="CBS" evidence="16">
    <location>
        <begin position="88"/>
        <end position="148"/>
    </location>
</feature>
<dbReference type="InterPro" id="IPR004358">
    <property type="entry name" value="Sig_transdc_His_kin-like_C"/>
</dbReference>
<dbReference type="Pfam" id="PF00512">
    <property type="entry name" value="HisKA"/>
    <property type="match status" value="1"/>
</dbReference>
<feature type="domain" description="PAS" evidence="14">
    <location>
        <begin position="1329"/>
        <end position="1384"/>
    </location>
</feature>
<dbReference type="Pfam" id="PF00072">
    <property type="entry name" value="Response_reg"/>
    <property type="match status" value="1"/>
</dbReference>
<feature type="domain" description="Histidine kinase" evidence="12">
    <location>
        <begin position="1670"/>
        <end position="1899"/>
    </location>
</feature>
<dbReference type="CDD" id="cd00130">
    <property type="entry name" value="PAS"/>
    <property type="match status" value="5"/>
</dbReference>
<feature type="domain" description="PAS" evidence="14">
    <location>
        <begin position="1199"/>
        <end position="1272"/>
    </location>
</feature>
<evidence type="ECO:0000256" key="4">
    <source>
        <dbReference type="ARBA" id="ARBA00022553"/>
    </source>
</evidence>
<evidence type="ECO:0000256" key="10">
    <source>
        <dbReference type="SAM" id="Coils"/>
    </source>
</evidence>
<feature type="domain" description="PAC" evidence="15">
    <location>
        <begin position="891"/>
        <end position="941"/>
    </location>
</feature>
<dbReference type="InterPro" id="IPR013655">
    <property type="entry name" value="PAS_fold_3"/>
</dbReference>
<dbReference type="SMART" id="SM00387">
    <property type="entry name" value="HATPase_c"/>
    <property type="match status" value="1"/>
</dbReference>
<keyword evidence="10" id="KW-0175">Coiled coil</keyword>
<comment type="caution">
    <text evidence="17">The sequence shown here is derived from an EMBL/GenBank/DDBJ whole genome shotgun (WGS) entry which is preliminary data.</text>
</comment>
<dbReference type="InterPro" id="IPR036097">
    <property type="entry name" value="HisK_dim/P_sf"/>
</dbReference>
<dbReference type="Pfam" id="PF08448">
    <property type="entry name" value="PAS_4"/>
    <property type="match status" value="1"/>
</dbReference>
<dbReference type="Gene3D" id="1.10.287.130">
    <property type="match status" value="1"/>
</dbReference>
<dbReference type="InterPro" id="IPR011006">
    <property type="entry name" value="CheY-like_superfamily"/>
</dbReference>
<dbReference type="Pfam" id="PF01590">
    <property type="entry name" value="GAF"/>
    <property type="match status" value="1"/>
</dbReference>
<dbReference type="PANTHER" id="PTHR43047:SF63">
    <property type="entry name" value="HISTIDINE KINASE"/>
    <property type="match status" value="1"/>
</dbReference>
<dbReference type="SMART" id="SM00388">
    <property type="entry name" value="HisKA"/>
    <property type="match status" value="1"/>
</dbReference>
<evidence type="ECO:0000256" key="1">
    <source>
        <dbReference type="ARBA" id="ARBA00000085"/>
    </source>
</evidence>
<dbReference type="Pfam" id="PF02518">
    <property type="entry name" value="HATPase_c"/>
    <property type="match status" value="1"/>
</dbReference>
<dbReference type="SMART" id="SM00065">
    <property type="entry name" value="GAF"/>
    <property type="match status" value="1"/>
</dbReference>
<dbReference type="PROSITE" id="PS51371">
    <property type="entry name" value="CBS"/>
    <property type="match status" value="4"/>
</dbReference>
<dbReference type="Gene3D" id="2.10.70.100">
    <property type="match status" value="1"/>
</dbReference>
<dbReference type="SUPFAM" id="SSF47384">
    <property type="entry name" value="Homodimeric domain of signal transducing histidine kinase"/>
    <property type="match status" value="1"/>
</dbReference>
<evidence type="ECO:0000256" key="7">
    <source>
        <dbReference type="ARBA" id="ARBA00023012"/>
    </source>
</evidence>
<dbReference type="SMART" id="SM00091">
    <property type="entry name" value="PAS"/>
    <property type="match status" value="6"/>
</dbReference>